<dbReference type="PANTHER" id="PTHR21505">
    <property type="entry name" value="MADF DOMAIN-CONTAINING PROTEIN-RELATED"/>
    <property type="match status" value="1"/>
</dbReference>
<dbReference type="PANTHER" id="PTHR21505:SF8">
    <property type="entry name" value="DPT-YFP REPRESSOR BY OVEREXPRESSION, ISOFORM D-RELATED"/>
    <property type="match status" value="1"/>
</dbReference>
<dbReference type="AlphaFoldDB" id="A0AAW1L4P6"/>
<name>A0AAW1L4P6_POPJA</name>
<gene>
    <name evidence="2" type="ORF">QE152_g18092</name>
</gene>
<evidence type="ECO:0000313" key="2">
    <source>
        <dbReference type="EMBL" id="KAK9728340.1"/>
    </source>
</evidence>
<dbReference type="EMBL" id="JASPKY010000171">
    <property type="protein sequence ID" value="KAK9728340.1"/>
    <property type="molecule type" value="Genomic_DNA"/>
</dbReference>
<sequence length="242" mass="26827">MLMCVSLKSGASADDVYCIKLWYYDLFNFINYQCTPRESSSNLDSDDENSCEGDNTQESSTADQQKSTGNNEVQSTLPNNNSSRPPKPGKAKRNDETIANELMESTAVILLAKNVAIKLRALDAKTISVAEKLLNDLIFEAELGHLNPEHAYMRDILGQNQRSYVPAQLYGQQVYYQSSPSNRTYTPVSFISSGSPSPPCLSFPSSQHSEHLAQSFQTSHVLNSPQANPYSTQLKTSPMKQK</sequence>
<organism evidence="2 3">
    <name type="scientific">Popillia japonica</name>
    <name type="common">Japanese beetle</name>
    <dbReference type="NCBI Taxonomy" id="7064"/>
    <lineage>
        <taxon>Eukaryota</taxon>
        <taxon>Metazoa</taxon>
        <taxon>Ecdysozoa</taxon>
        <taxon>Arthropoda</taxon>
        <taxon>Hexapoda</taxon>
        <taxon>Insecta</taxon>
        <taxon>Pterygota</taxon>
        <taxon>Neoptera</taxon>
        <taxon>Endopterygota</taxon>
        <taxon>Coleoptera</taxon>
        <taxon>Polyphaga</taxon>
        <taxon>Scarabaeiformia</taxon>
        <taxon>Scarabaeidae</taxon>
        <taxon>Rutelinae</taxon>
        <taxon>Popillia</taxon>
    </lineage>
</organism>
<proteinExistence type="predicted"/>
<protein>
    <submittedName>
        <fullName evidence="2">Uncharacterized protein</fullName>
    </submittedName>
</protein>
<feature type="compositionally biased region" description="Polar residues" evidence="1">
    <location>
        <begin position="52"/>
        <end position="84"/>
    </location>
</feature>
<dbReference type="Proteomes" id="UP001458880">
    <property type="component" value="Unassembled WGS sequence"/>
</dbReference>
<feature type="region of interest" description="Disordered" evidence="1">
    <location>
        <begin position="38"/>
        <end position="94"/>
    </location>
</feature>
<feature type="compositionally biased region" description="Polar residues" evidence="1">
    <location>
        <begin position="212"/>
        <end position="242"/>
    </location>
</feature>
<feature type="region of interest" description="Disordered" evidence="1">
    <location>
        <begin position="201"/>
        <end position="242"/>
    </location>
</feature>
<accession>A0AAW1L4P6</accession>
<evidence type="ECO:0000313" key="3">
    <source>
        <dbReference type="Proteomes" id="UP001458880"/>
    </source>
</evidence>
<reference evidence="2 3" key="1">
    <citation type="journal article" date="2024" name="BMC Genomics">
        <title>De novo assembly and annotation of Popillia japonica's genome with initial clues to its potential as an invasive pest.</title>
        <authorList>
            <person name="Cucini C."/>
            <person name="Boschi S."/>
            <person name="Funari R."/>
            <person name="Cardaioli E."/>
            <person name="Iannotti N."/>
            <person name="Marturano G."/>
            <person name="Paoli F."/>
            <person name="Bruttini M."/>
            <person name="Carapelli A."/>
            <person name="Frati F."/>
            <person name="Nardi F."/>
        </authorList>
    </citation>
    <scope>NUCLEOTIDE SEQUENCE [LARGE SCALE GENOMIC DNA]</scope>
    <source>
        <strain evidence="2">DMR45628</strain>
    </source>
</reference>
<keyword evidence="3" id="KW-1185">Reference proteome</keyword>
<evidence type="ECO:0000256" key="1">
    <source>
        <dbReference type="SAM" id="MobiDB-lite"/>
    </source>
</evidence>
<comment type="caution">
    <text evidence="2">The sequence shown here is derived from an EMBL/GenBank/DDBJ whole genome shotgun (WGS) entry which is preliminary data.</text>
</comment>